<evidence type="ECO:0000313" key="3">
    <source>
        <dbReference type="Proteomes" id="UP000235672"/>
    </source>
</evidence>
<evidence type="ECO:0000256" key="1">
    <source>
        <dbReference type="SAM" id="MobiDB-lite"/>
    </source>
</evidence>
<keyword evidence="3" id="KW-1185">Reference proteome</keyword>
<organism evidence="2 3">
    <name type="scientific">Hyaloscypha hepaticicola</name>
    <dbReference type="NCBI Taxonomy" id="2082293"/>
    <lineage>
        <taxon>Eukaryota</taxon>
        <taxon>Fungi</taxon>
        <taxon>Dikarya</taxon>
        <taxon>Ascomycota</taxon>
        <taxon>Pezizomycotina</taxon>
        <taxon>Leotiomycetes</taxon>
        <taxon>Helotiales</taxon>
        <taxon>Hyaloscyphaceae</taxon>
        <taxon>Hyaloscypha</taxon>
    </lineage>
</organism>
<dbReference type="Proteomes" id="UP000235672">
    <property type="component" value="Unassembled WGS sequence"/>
</dbReference>
<reference evidence="2 3" key="1">
    <citation type="submission" date="2016-05" db="EMBL/GenBank/DDBJ databases">
        <title>A degradative enzymes factory behind the ericoid mycorrhizal symbiosis.</title>
        <authorList>
            <consortium name="DOE Joint Genome Institute"/>
            <person name="Martino E."/>
            <person name="Morin E."/>
            <person name="Grelet G."/>
            <person name="Kuo A."/>
            <person name="Kohler A."/>
            <person name="Daghino S."/>
            <person name="Barry K."/>
            <person name="Choi C."/>
            <person name="Cichocki N."/>
            <person name="Clum A."/>
            <person name="Copeland A."/>
            <person name="Hainaut M."/>
            <person name="Haridas S."/>
            <person name="Labutti K."/>
            <person name="Lindquist E."/>
            <person name="Lipzen A."/>
            <person name="Khouja H.-R."/>
            <person name="Murat C."/>
            <person name="Ohm R."/>
            <person name="Olson A."/>
            <person name="Spatafora J."/>
            <person name="Veneault-Fourrey C."/>
            <person name="Henrissat B."/>
            <person name="Grigoriev I."/>
            <person name="Martin F."/>
            <person name="Perotto S."/>
        </authorList>
    </citation>
    <scope>NUCLEOTIDE SEQUENCE [LARGE SCALE GENOMIC DNA]</scope>
    <source>
        <strain evidence="2 3">UAMH 7357</strain>
    </source>
</reference>
<accession>A0A2J6Q4I1</accession>
<proteinExistence type="predicted"/>
<feature type="region of interest" description="Disordered" evidence="1">
    <location>
        <begin position="35"/>
        <end position="57"/>
    </location>
</feature>
<evidence type="ECO:0000313" key="2">
    <source>
        <dbReference type="EMBL" id="PMD21156.1"/>
    </source>
</evidence>
<protein>
    <submittedName>
        <fullName evidence="2">Uncharacterized protein</fullName>
    </submittedName>
</protein>
<feature type="region of interest" description="Disordered" evidence="1">
    <location>
        <begin position="266"/>
        <end position="285"/>
    </location>
</feature>
<feature type="compositionally biased region" description="Polar residues" evidence="1">
    <location>
        <begin position="35"/>
        <end position="45"/>
    </location>
</feature>
<sequence>MASNQAQVSSGPVTGRPFSPGLRYTTCCGIELGPNKQSTMSSSPVQEHPHPITSRPSSPGLRYFTCCGVELEPNKHRAIFSNPVQESPDPINSQPASPGLRYSTGCEVEVEPESSNHQQELDSFSAIPLHILSTLQTYFLTTVPSPGKLISINLVPSPQPIPSSLSDHHLSSTSTSRMEELAIPEHVLEPLQEYFSNRRTNPEQFPKYVGVRITQEDARVYENVLGCCERGCLEEVIFAKEGEGASEEVGQDACEERAEGVDEIVGHDSDTCSSHTALEKSHAYH</sequence>
<dbReference type="EMBL" id="KZ613482">
    <property type="protein sequence ID" value="PMD21156.1"/>
    <property type="molecule type" value="Genomic_DNA"/>
</dbReference>
<name>A0A2J6Q4I1_9HELO</name>
<dbReference type="AlphaFoldDB" id="A0A2J6Q4I1"/>
<dbReference type="OrthoDB" id="3558592at2759"/>
<gene>
    <name evidence="2" type="ORF">NA56DRAFT_133468</name>
</gene>